<feature type="region of interest" description="Disordered" evidence="5">
    <location>
        <begin position="244"/>
        <end position="275"/>
    </location>
</feature>
<feature type="compositionally biased region" description="Low complexity" evidence="5">
    <location>
        <begin position="187"/>
        <end position="197"/>
    </location>
</feature>
<dbReference type="InterPro" id="IPR043447">
    <property type="entry name" value="CCDC120/INAVA"/>
</dbReference>
<organism evidence="7 8">
    <name type="scientific">Electrophorus electricus</name>
    <name type="common">Electric eel</name>
    <name type="synonym">Gymnotus electricus</name>
    <dbReference type="NCBI Taxonomy" id="8005"/>
    <lineage>
        <taxon>Eukaryota</taxon>
        <taxon>Metazoa</taxon>
        <taxon>Chordata</taxon>
        <taxon>Craniata</taxon>
        <taxon>Vertebrata</taxon>
        <taxon>Euteleostomi</taxon>
        <taxon>Actinopterygii</taxon>
        <taxon>Neopterygii</taxon>
        <taxon>Teleostei</taxon>
        <taxon>Ostariophysi</taxon>
        <taxon>Gymnotiformes</taxon>
        <taxon>Gymnotoidei</taxon>
        <taxon>Gymnotidae</taxon>
        <taxon>Electrophorus</taxon>
    </lineage>
</organism>
<feature type="domain" description="Cytohesin Ubiquitin Protein Inducing" evidence="6">
    <location>
        <begin position="29"/>
        <end position="101"/>
    </location>
</feature>
<dbReference type="Pfam" id="PF11819">
    <property type="entry name" value="CUPID"/>
    <property type="match status" value="1"/>
</dbReference>
<feature type="coiled-coil region" evidence="4">
    <location>
        <begin position="66"/>
        <end position="124"/>
    </location>
</feature>
<evidence type="ECO:0000256" key="5">
    <source>
        <dbReference type="SAM" id="MobiDB-lite"/>
    </source>
</evidence>
<sequence length="409" mass="46144">PTSPVKDLSTHTRAMSSIAFFKQTLVFFELTGKLSSDYPLRADEKPPQVRRRIGAAFKLDEGLIPQDREESELRALEADLALHQQIYEAVRRLSLEENLSKPVRKSRLQQCKHEERKVKELQEAVLKHHVSHGCVSPQTCCSSRQPGKSTLAFSVSIRGPLQHSPVQNSPWRESSLDEPYEKHKQAPSSSSSTSSPTGTLTELGLADIPPAPQFVFKSLAMHNNHSNSAPSTPELPLRRHISQSFSSCQHAQPTSQSTSQPSSQDSTPLRGDVGKLNPVVTSLAEPVNINKMQQPDSTKRVHKPPLPYPSLCRGPSLKEHRDHPIRLLPREVVSNDLRSWHQRYTTEDIKPRALERHGFMHVKCLPNQEPPPYHQIQPHRQVKMILQRAPDGTPLQWYEEDDCEIVSQV</sequence>
<reference evidence="7" key="5">
    <citation type="submission" date="2025-09" db="UniProtKB">
        <authorList>
            <consortium name="Ensembl"/>
        </authorList>
    </citation>
    <scope>IDENTIFICATION</scope>
</reference>
<dbReference type="AlphaFoldDB" id="A0A4W4EST6"/>
<keyword evidence="8" id="KW-1185">Reference proteome</keyword>
<name>A0A4W4EST6_ELEEL</name>
<dbReference type="GO" id="GO:0031398">
    <property type="term" value="P:positive regulation of protein ubiquitination"/>
    <property type="evidence" value="ECO:0007669"/>
    <property type="project" value="TreeGrafter"/>
</dbReference>
<evidence type="ECO:0000259" key="6">
    <source>
        <dbReference type="Pfam" id="PF11819"/>
    </source>
</evidence>
<dbReference type="PANTHER" id="PTHR16093:SF4">
    <property type="entry name" value="INNATE IMMUNITY ACTIVATOR PROTEIN"/>
    <property type="match status" value="1"/>
</dbReference>
<feature type="region of interest" description="Disordered" evidence="5">
    <location>
        <begin position="161"/>
        <end position="205"/>
    </location>
</feature>
<dbReference type="GeneTree" id="ENSGT00940000154102"/>
<evidence type="ECO:0000256" key="4">
    <source>
        <dbReference type="SAM" id="Coils"/>
    </source>
</evidence>
<dbReference type="OMA" id="QKNIAGE"/>
<dbReference type="GO" id="GO:0005737">
    <property type="term" value="C:cytoplasm"/>
    <property type="evidence" value="ECO:0007669"/>
    <property type="project" value="UniProtKB-SubCell"/>
</dbReference>
<keyword evidence="2" id="KW-0963">Cytoplasm</keyword>
<reference evidence="7" key="3">
    <citation type="submission" date="2020-05" db="EMBL/GenBank/DDBJ databases">
        <title>Electrophorus electricus (electric eel) genome, fEleEle1, primary haplotype.</title>
        <authorList>
            <person name="Myers G."/>
            <person name="Meyer A."/>
            <person name="Fedrigo O."/>
            <person name="Formenti G."/>
            <person name="Rhie A."/>
            <person name="Tracey A."/>
            <person name="Sims Y."/>
            <person name="Jarvis E.D."/>
        </authorList>
    </citation>
    <scope>NUCLEOTIDE SEQUENCE [LARGE SCALE GENOMIC DNA]</scope>
</reference>
<dbReference type="Ensembl" id="ENSEEET00000014783.2">
    <property type="protein sequence ID" value="ENSEEEP00000014608.2"/>
    <property type="gene ID" value="ENSEEEG00000007259.2"/>
</dbReference>
<evidence type="ECO:0000313" key="8">
    <source>
        <dbReference type="Proteomes" id="UP000314983"/>
    </source>
</evidence>
<gene>
    <name evidence="7" type="primary">inavaa</name>
</gene>
<proteinExistence type="predicted"/>
<evidence type="ECO:0000256" key="2">
    <source>
        <dbReference type="ARBA" id="ARBA00022490"/>
    </source>
</evidence>
<evidence type="ECO:0000256" key="3">
    <source>
        <dbReference type="ARBA" id="ARBA00023054"/>
    </source>
</evidence>
<comment type="subcellular location">
    <subcellularLocation>
        <location evidence="1">Cytoplasm</location>
    </subcellularLocation>
</comment>
<feature type="region of interest" description="Disordered" evidence="5">
    <location>
        <begin position="294"/>
        <end position="315"/>
    </location>
</feature>
<dbReference type="InterPro" id="IPR021774">
    <property type="entry name" value="CUPID"/>
</dbReference>
<accession>A0A4W4EST6</accession>
<keyword evidence="3 4" id="KW-0175">Coiled coil</keyword>
<evidence type="ECO:0000256" key="1">
    <source>
        <dbReference type="ARBA" id="ARBA00004496"/>
    </source>
</evidence>
<feature type="compositionally biased region" description="Low complexity" evidence="5">
    <location>
        <begin position="252"/>
        <end position="268"/>
    </location>
</feature>
<evidence type="ECO:0000313" key="7">
    <source>
        <dbReference type="Ensembl" id="ENSEEEP00000014608.2"/>
    </source>
</evidence>
<dbReference type="Proteomes" id="UP000314983">
    <property type="component" value="Chromosome 23"/>
</dbReference>
<dbReference type="PANTHER" id="PTHR16093">
    <property type="entry name" value="COILED-COIL DOMAIN-CONTAINING PROTEIN 120 FAMILY MEMBER"/>
    <property type="match status" value="1"/>
</dbReference>
<reference evidence="7" key="4">
    <citation type="submission" date="2025-08" db="UniProtKB">
        <authorList>
            <consortium name="Ensembl"/>
        </authorList>
    </citation>
    <scope>IDENTIFICATION</scope>
</reference>
<reference evidence="8" key="1">
    <citation type="journal article" date="2014" name="Science">
        <title>Nonhuman genetics. Genomic basis for the convergent evolution of electric organs.</title>
        <authorList>
            <person name="Gallant J.R."/>
            <person name="Traeger L.L."/>
            <person name="Volkening J.D."/>
            <person name="Moffett H."/>
            <person name="Chen P.H."/>
            <person name="Novina C.D."/>
            <person name="Phillips G.N.Jr."/>
            <person name="Anand R."/>
            <person name="Wells G.B."/>
            <person name="Pinch M."/>
            <person name="Guth R."/>
            <person name="Unguez G.A."/>
            <person name="Albert J.S."/>
            <person name="Zakon H.H."/>
            <person name="Samanta M.P."/>
            <person name="Sussman M.R."/>
        </authorList>
    </citation>
    <scope>NUCLEOTIDE SEQUENCE [LARGE SCALE GENOMIC DNA]</scope>
</reference>
<dbReference type="GO" id="GO:0034334">
    <property type="term" value="P:adherens junction maintenance"/>
    <property type="evidence" value="ECO:0007669"/>
    <property type="project" value="TreeGrafter"/>
</dbReference>
<protein>
    <submittedName>
        <fullName evidence="7">Innate immunity activator a</fullName>
    </submittedName>
</protein>
<reference evidence="8" key="2">
    <citation type="journal article" date="2017" name="Sci. Adv.">
        <title>A tail of two voltages: Proteomic comparison of the three electric organs of the electric eel.</title>
        <authorList>
            <person name="Traeger L.L."/>
            <person name="Sabat G."/>
            <person name="Barrett-Wilt G.A."/>
            <person name="Wells G.B."/>
            <person name="Sussman M.R."/>
        </authorList>
    </citation>
    <scope>NUCLEOTIDE SEQUENCE [LARGE SCALE GENOMIC DNA]</scope>
</reference>